<evidence type="ECO:0000256" key="5">
    <source>
        <dbReference type="ARBA" id="ARBA00022490"/>
    </source>
</evidence>
<reference evidence="24" key="1">
    <citation type="submission" date="2021-02" db="EMBL/GenBank/DDBJ databases">
        <authorList>
            <person name="Nowell W R."/>
        </authorList>
    </citation>
    <scope>NUCLEOTIDE SEQUENCE</scope>
</reference>
<accession>A0A819HMB1</accession>
<dbReference type="CDD" id="cd02440">
    <property type="entry name" value="AdoMet_MTases"/>
    <property type="match status" value="1"/>
</dbReference>
<comment type="function">
    <text evidence="19">Catalyzes the 2 serial methylation steps for the conversion of the 7-monomethylguanosine (m(7)G) caps of snRNAs and snoRNAs to a 2,2,7-trimethylguanosine (m(2,2,7)G) cap structure. The enzyme is specific for guanine, and N7 methylation must precede N2 methylation. Hypermethylation of the m7G cap of U snRNAs leads to their concentration in nuclear foci, their colocalization with coilin and the formation of canonical Cajal bodies (CBs). Plays a role in transcriptional regulation.</text>
</comment>
<dbReference type="FunFam" id="3.40.50.150:FF:000066">
    <property type="entry name" value="Trimethylguanosine synthase 1"/>
    <property type="match status" value="1"/>
</dbReference>
<dbReference type="EMBL" id="CAJOBF010001011">
    <property type="protein sequence ID" value="CAF3900692.1"/>
    <property type="molecule type" value="Genomic_DNA"/>
</dbReference>
<comment type="catalytic activity">
    <reaction evidence="15">
        <text>a 5'-end (N(7)-methyl 5'-triphosphoguanosine)-ribonucleoside in snoRNA + S-adenosyl-L-methionine = a 5'-end (N(2),N(7)-dimethyl 5'-triphosphoguanosine)-ribonucleoside in snoRNA + S-adenosyl-L-homocysteine + H(+)</text>
        <dbReference type="Rhea" id="RHEA:78475"/>
        <dbReference type="Rhea" id="RHEA-COMP:19086"/>
        <dbReference type="Rhea" id="RHEA-COMP:19088"/>
        <dbReference type="ChEBI" id="CHEBI:15378"/>
        <dbReference type="ChEBI" id="CHEBI:57856"/>
        <dbReference type="ChEBI" id="CHEBI:59789"/>
        <dbReference type="ChEBI" id="CHEBI:156461"/>
        <dbReference type="ChEBI" id="CHEBI:172880"/>
    </reaction>
    <physiologicalReaction direction="left-to-right" evidence="15">
        <dbReference type="Rhea" id="RHEA:78476"/>
    </physiologicalReaction>
</comment>
<keyword evidence="10" id="KW-0805">Transcription regulation</keyword>
<dbReference type="Pfam" id="PF09445">
    <property type="entry name" value="Methyltransf_15"/>
    <property type="match status" value="1"/>
</dbReference>
<keyword evidence="7" id="KW-0489">Methyltransferase</keyword>
<evidence type="ECO:0000256" key="10">
    <source>
        <dbReference type="ARBA" id="ARBA00023015"/>
    </source>
</evidence>
<comment type="subunit">
    <text evidence="20">May form homooligomers. Interacts with CREBBP/CBP, EED/WAIT1, EP300/P300, NCOA6/PRIP, PPARBP/PBP and SMN.</text>
</comment>
<keyword evidence="12" id="KW-0539">Nucleus</keyword>
<evidence type="ECO:0000256" key="14">
    <source>
        <dbReference type="ARBA" id="ARBA00047418"/>
    </source>
</evidence>
<evidence type="ECO:0000256" key="3">
    <source>
        <dbReference type="ARBA" id="ARBA00004604"/>
    </source>
</evidence>
<dbReference type="Gene3D" id="3.40.50.150">
    <property type="entry name" value="Vaccinia Virus protein VP39"/>
    <property type="match status" value="1"/>
</dbReference>
<comment type="similarity">
    <text evidence="13">Belongs to the methyltransferase superfamily. Trimethylguanosine synthase family.</text>
</comment>
<evidence type="ECO:0000256" key="21">
    <source>
        <dbReference type="ARBA" id="ARBA00079339"/>
    </source>
</evidence>
<comment type="catalytic activity">
    <reaction evidence="16">
        <text>a 5'-end (N(2),N(7)-dimethyl 5'-triphosphoguanosine)-ribonucleoside in snRNA + S-adenosyl-L-methionine = a 5'-end (N(2),N(2),N(7)-trimethyl 5'-triphosphoguanosine)-ribonucleoside in snRNA + S-adenosyl-L-homocysteine + H(+)</text>
        <dbReference type="Rhea" id="RHEA:78479"/>
        <dbReference type="Rhea" id="RHEA-COMP:19087"/>
        <dbReference type="Rhea" id="RHEA-COMP:19089"/>
        <dbReference type="ChEBI" id="CHEBI:15378"/>
        <dbReference type="ChEBI" id="CHEBI:57856"/>
        <dbReference type="ChEBI" id="CHEBI:59789"/>
        <dbReference type="ChEBI" id="CHEBI:167623"/>
        <dbReference type="ChEBI" id="CHEBI:172880"/>
    </reaction>
    <physiologicalReaction direction="left-to-right" evidence="16">
        <dbReference type="Rhea" id="RHEA:78480"/>
    </physiologicalReaction>
</comment>
<evidence type="ECO:0000256" key="18">
    <source>
        <dbReference type="ARBA" id="ARBA00049790"/>
    </source>
</evidence>
<dbReference type="PANTHER" id="PTHR14741">
    <property type="entry name" value="S-ADENOSYLMETHIONINE-DEPENDENT METHYLTRANSFERASE RELATED"/>
    <property type="match status" value="1"/>
</dbReference>
<evidence type="ECO:0000256" key="20">
    <source>
        <dbReference type="ARBA" id="ARBA00064494"/>
    </source>
</evidence>
<comment type="subcellular location">
    <subcellularLocation>
        <location evidence="2">Cytoplasm</location>
    </subcellularLocation>
    <subcellularLocation>
        <location evidence="1">Nucleus</location>
        <location evidence="1">Cajal body</location>
    </subcellularLocation>
    <subcellularLocation>
        <location evidence="3">Nucleus</location>
        <location evidence="3">Nucleolus</location>
    </subcellularLocation>
</comment>
<evidence type="ECO:0000256" key="22">
    <source>
        <dbReference type="ARBA" id="ARBA00081504"/>
    </source>
</evidence>
<gene>
    <name evidence="24" type="ORF">UXM345_LOCUS10520</name>
</gene>
<evidence type="ECO:0000256" key="23">
    <source>
        <dbReference type="SAM" id="MobiDB-lite"/>
    </source>
</evidence>
<keyword evidence="11" id="KW-0804">Transcription</keyword>
<dbReference type="SUPFAM" id="SSF53335">
    <property type="entry name" value="S-adenosyl-L-methionine-dependent methyltransferases"/>
    <property type="match status" value="1"/>
</dbReference>
<dbReference type="InterPro" id="IPR019012">
    <property type="entry name" value="RNA_cap_Gua-N2-MeTrfase"/>
</dbReference>
<evidence type="ECO:0000256" key="17">
    <source>
        <dbReference type="ARBA" id="ARBA00049075"/>
    </source>
</evidence>
<evidence type="ECO:0000256" key="16">
    <source>
        <dbReference type="ARBA" id="ARBA00048763"/>
    </source>
</evidence>
<comment type="caution">
    <text evidence="24">The sequence shown here is derived from an EMBL/GenBank/DDBJ whole genome shotgun (WGS) entry which is preliminary data.</text>
</comment>
<evidence type="ECO:0000256" key="8">
    <source>
        <dbReference type="ARBA" id="ARBA00022679"/>
    </source>
</evidence>
<keyword evidence="6" id="KW-0597">Phosphoprotein</keyword>
<sequence length="818" mass="94463">MKFILDFSKFIDDSTCDDTQVTSHDLFKNALDDWLDHWNRDGYQLATNTWTTNSDIHNHSDGHDTSHSSDDSLSNIQNEEILGDLWRQHYLSTYDKSLREYCSNHELDYEKFVEYITYAYGNNENDSRIKSVNRFDDDNDETHKRMKTDSNLLDEKNATKTQFERLGLCLDDLNTLQIESSSIDYTKNWNQLSYGLILKQTINLYTQSTDDDKMIIDDPRNQNKKSKGKKSKSKQIILEKKNIPEEFHNDSELLKYWLQRYRLFSKFDEGIVLDREGWFSVTPEKIARHIAKRCRCDVIVDAFCGVGGNTIQFAFTCERVIAIDIDPKKIEMAKQNARVYGVEDRIEFIQGDFLKLAPTLTADVVYLSPPWGGPSYGTIDIFDLEKNIELNGFRIFEVAKAITPNVVYFLPRNVNVEQVISLMDDKSSLELEQNFLNNRLKTITAYFVSDFYAMSYQKVQNFKCRCPLIRIGVFGIHESHQIPNIPCDRSSNDVFLNQHLQWYHNFDSASARKLVRAIFNNTSPHQNLFSIDEPIIKRNIAVEGYKCKCPLTHDGAFGLSDEHDITNVPCGRADKEVLCFQHLQYHHNLSSRAAKKIVLAILSYTPTVTQLFHNDDFVTQSKCAVRKLKAKCPLIATHMYGLGDQHRVPNIPCDRADQDIFLFHHLTYFHKLNPKAATQLIRAILLHKNPSEPIFHYNDTIVASHHTLNNQETRHSKKIKNNQQTLSQLNYSNQFDSKSFESFQSNFVSNVRSKYPSFFNPLNTSALSALIHKNSSGKMENNSIPLDFTVNKQQTYQMSYSCPTNNMAHGRDLNSCLT</sequence>
<feature type="region of interest" description="Disordered" evidence="23">
    <location>
        <begin position="213"/>
        <end position="233"/>
    </location>
</feature>
<evidence type="ECO:0000313" key="24">
    <source>
        <dbReference type="EMBL" id="CAF3900692.1"/>
    </source>
</evidence>
<dbReference type="GO" id="GO:0005737">
    <property type="term" value="C:cytoplasm"/>
    <property type="evidence" value="ECO:0007669"/>
    <property type="project" value="UniProtKB-SubCell"/>
</dbReference>
<name>A0A819HMB1_9BILA</name>
<dbReference type="GO" id="GO:0071164">
    <property type="term" value="F:RNA cap trimethylguanosine synthase activity"/>
    <property type="evidence" value="ECO:0007669"/>
    <property type="project" value="TreeGrafter"/>
</dbReference>
<dbReference type="InterPro" id="IPR029063">
    <property type="entry name" value="SAM-dependent_MTases_sf"/>
</dbReference>
<dbReference type="PANTHER" id="PTHR14741:SF32">
    <property type="entry name" value="TRIMETHYLGUANOSINE SYNTHASE"/>
    <property type="match status" value="1"/>
</dbReference>
<evidence type="ECO:0000256" key="13">
    <source>
        <dbReference type="ARBA" id="ARBA00025783"/>
    </source>
</evidence>
<evidence type="ECO:0000256" key="1">
    <source>
        <dbReference type="ARBA" id="ARBA00004408"/>
    </source>
</evidence>
<evidence type="ECO:0000256" key="11">
    <source>
        <dbReference type="ARBA" id="ARBA00023163"/>
    </source>
</evidence>
<evidence type="ECO:0000256" key="15">
    <source>
        <dbReference type="ARBA" id="ARBA00048740"/>
    </source>
</evidence>
<comment type="catalytic activity">
    <reaction evidence="14">
        <text>a 5'-end (N(2),N(7)-dimethyl 5'-triphosphoguanosine)-ribonucleoside in snoRNA + S-adenosyl-L-methionine = a 5'-end (N(2),N(2),N(7)-trimethyl 5'-triphosphoguanosine)-ribonucleoside in snoRNA + S-adenosyl-L-homocysteine + H(+)</text>
        <dbReference type="Rhea" id="RHEA:78507"/>
        <dbReference type="Rhea" id="RHEA-COMP:19088"/>
        <dbReference type="Rhea" id="RHEA-COMP:19090"/>
        <dbReference type="ChEBI" id="CHEBI:15378"/>
        <dbReference type="ChEBI" id="CHEBI:57856"/>
        <dbReference type="ChEBI" id="CHEBI:59789"/>
        <dbReference type="ChEBI" id="CHEBI:167623"/>
        <dbReference type="ChEBI" id="CHEBI:172880"/>
    </reaction>
    <physiologicalReaction direction="left-to-right" evidence="14">
        <dbReference type="Rhea" id="RHEA:78508"/>
    </physiologicalReaction>
</comment>
<evidence type="ECO:0000313" key="25">
    <source>
        <dbReference type="Proteomes" id="UP000663842"/>
    </source>
</evidence>
<evidence type="ECO:0000256" key="19">
    <source>
        <dbReference type="ARBA" id="ARBA00057179"/>
    </source>
</evidence>
<dbReference type="GO" id="GO:0015030">
    <property type="term" value="C:Cajal body"/>
    <property type="evidence" value="ECO:0007669"/>
    <property type="project" value="UniProtKB-SubCell"/>
</dbReference>
<evidence type="ECO:0000256" key="9">
    <source>
        <dbReference type="ARBA" id="ARBA00022691"/>
    </source>
</evidence>
<keyword evidence="5" id="KW-0963">Cytoplasm</keyword>
<keyword evidence="9" id="KW-0949">S-adenosyl-L-methionine</keyword>
<proteinExistence type="inferred from homology"/>
<evidence type="ECO:0000256" key="4">
    <source>
        <dbReference type="ARBA" id="ARBA00018517"/>
    </source>
</evidence>
<evidence type="ECO:0000256" key="6">
    <source>
        <dbReference type="ARBA" id="ARBA00022553"/>
    </source>
</evidence>
<dbReference type="AlphaFoldDB" id="A0A819HMB1"/>
<organism evidence="24 25">
    <name type="scientific">Rotaria magnacalcarata</name>
    <dbReference type="NCBI Taxonomy" id="392030"/>
    <lineage>
        <taxon>Eukaryota</taxon>
        <taxon>Metazoa</taxon>
        <taxon>Spiralia</taxon>
        <taxon>Gnathifera</taxon>
        <taxon>Rotifera</taxon>
        <taxon>Eurotatoria</taxon>
        <taxon>Bdelloidea</taxon>
        <taxon>Philodinida</taxon>
        <taxon>Philodinidae</taxon>
        <taxon>Rotaria</taxon>
    </lineage>
</organism>
<comment type="catalytic activity">
    <reaction evidence="17">
        <text>a 5'-end (N(7)-methyl 5'-triphosphoguanosine)-ribonucleoside in snRNA + S-adenosyl-L-methionine = a 5'-end (N(2),N(7)-dimethyl 5'-triphosphoguanosine)-ribonucleoside in snRNA + S-adenosyl-L-homocysteine + H(+)</text>
        <dbReference type="Rhea" id="RHEA:78471"/>
        <dbReference type="Rhea" id="RHEA-COMP:19085"/>
        <dbReference type="Rhea" id="RHEA-COMP:19087"/>
        <dbReference type="ChEBI" id="CHEBI:15378"/>
        <dbReference type="ChEBI" id="CHEBI:57856"/>
        <dbReference type="ChEBI" id="CHEBI:59789"/>
        <dbReference type="ChEBI" id="CHEBI:156461"/>
        <dbReference type="ChEBI" id="CHEBI:172880"/>
    </reaction>
    <physiologicalReaction direction="left-to-right" evidence="17">
        <dbReference type="Rhea" id="RHEA:78472"/>
    </physiologicalReaction>
</comment>
<feature type="compositionally biased region" description="Basic residues" evidence="23">
    <location>
        <begin position="222"/>
        <end position="233"/>
    </location>
</feature>
<evidence type="ECO:0000256" key="12">
    <source>
        <dbReference type="ARBA" id="ARBA00023242"/>
    </source>
</evidence>
<dbReference type="GO" id="GO:0005730">
    <property type="term" value="C:nucleolus"/>
    <property type="evidence" value="ECO:0007669"/>
    <property type="project" value="UniProtKB-SubCell"/>
</dbReference>
<evidence type="ECO:0000256" key="7">
    <source>
        <dbReference type="ARBA" id="ARBA00022603"/>
    </source>
</evidence>
<protein>
    <recommendedName>
        <fullName evidence="4">Trimethylguanosine synthase</fullName>
    </recommendedName>
    <alternativeName>
        <fullName evidence="18">Cap-specific guanine-N(2) methyltransferase</fullName>
    </alternativeName>
    <alternativeName>
        <fullName evidence="21">Nuclear receptor coactivator 6-interacting protein</fullName>
    </alternativeName>
    <alternativeName>
        <fullName evidence="22">PRIP-interacting protein with methyltransferase motif</fullName>
    </alternativeName>
</protein>
<evidence type="ECO:0000256" key="2">
    <source>
        <dbReference type="ARBA" id="ARBA00004496"/>
    </source>
</evidence>
<keyword evidence="8" id="KW-0808">Transferase</keyword>
<dbReference type="Proteomes" id="UP000663842">
    <property type="component" value="Unassembled WGS sequence"/>
</dbReference>